<evidence type="ECO:0000259" key="2">
    <source>
        <dbReference type="Pfam" id="PF04030"/>
    </source>
</evidence>
<gene>
    <name evidence="3" type="ORF">METZ01_LOCUS340865</name>
</gene>
<evidence type="ECO:0000313" key="3">
    <source>
        <dbReference type="EMBL" id="SVC88011.1"/>
    </source>
</evidence>
<dbReference type="EMBL" id="UINC01116340">
    <property type="protein sequence ID" value="SVC88011.1"/>
    <property type="molecule type" value="Genomic_DNA"/>
</dbReference>
<feature type="non-terminal residue" evidence="3">
    <location>
        <position position="1"/>
    </location>
</feature>
<dbReference type="InterPro" id="IPR007173">
    <property type="entry name" value="ALO_C"/>
</dbReference>
<dbReference type="GO" id="GO:0016020">
    <property type="term" value="C:membrane"/>
    <property type="evidence" value="ECO:0007669"/>
    <property type="project" value="InterPro"/>
</dbReference>
<feature type="domain" description="D-arabinono-1,4-lactone oxidase C-terminal" evidence="2">
    <location>
        <begin position="1"/>
        <end position="32"/>
    </location>
</feature>
<dbReference type="Gene3D" id="1.10.45.10">
    <property type="entry name" value="Vanillyl-alcohol Oxidase, Chain A, domain 4"/>
    <property type="match status" value="1"/>
</dbReference>
<proteinExistence type="predicted"/>
<dbReference type="Pfam" id="PF04030">
    <property type="entry name" value="ALO"/>
    <property type="match status" value="1"/>
</dbReference>
<dbReference type="AlphaFoldDB" id="A0A382QUK3"/>
<organism evidence="3">
    <name type="scientific">marine metagenome</name>
    <dbReference type="NCBI Taxonomy" id="408172"/>
    <lineage>
        <taxon>unclassified sequences</taxon>
        <taxon>metagenomes</taxon>
        <taxon>ecological metagenomes</taxon>
    </lineage>
</organism>
<sequence length="37" mass="4548">EQLNQLYPKMDRFRDVCSRYDPNGVFRNHFVKEKLGF</sequence>
<accession>A0A382QUK3</accession>
<reference evidence="3" key="1">
    <citation type="submission" date="2018-05" db="EMBL/GenBank/DDBJ databases">
        <authorList>
            <person name="Lanie J.A."/>
            <person name="Ng W.-L."/>
            <person name="Kazmierczak K.M."/>
            <person name="Andrzejewski T.M."/>
            <person name="Davidsen T.M."/>
            <person name="Wayne K.J."/>
            <person name="Tettelin H."/>
            <person name="Glass J.I."/>
            <person name="Rusch D."/>
            <person name="Podicherti R."/>
            <person name="Tsui H.-C.T."/>
            <person name="Winkler M.E."/>
        </authorList>
    </citation>
    <scope>NUCLEOTIDE SEQUENCE</scope>
</reference>
<protein>
    <recommendedName>
        <fullName evidence="2">D-arabinono-1,4-lactone oxidase C-terminal domain-containing protein</fullName>
    </recommendedName>
</protein>
<keyword evidence="1" id="KW-0560">Oxidoreductase</keyword>
<dbReference type="GO" id="GO:0003885">
    <property type="term" value="F:D-arabinono-1,4-lactone oxidase activity"/>
    <property type="evidence" value="ECO:0007669"/>
    <property type="project" value="InterPro"/>
</dbReference>
<dbReference type="InterPro" id="IPR016171">
    <property type="entry name" value="Vanillyl_alc_oxidase_C-sub2"/>
</dbReference>
<evidence type="ECO:0000256" key="1">
    <source>
        <dbReference type="ARBA" id="ARBA00023002"/>
    </source>
</evidence>
<name>A0A382QUK3_9ZZZZ</name>